<reference evidence="1" key="1">
    <citation type="journal article" date="2023" name="G3 (Bethesda)">
        <title>A reference genome for the long-term kleptoplast-retaining sea slug Elysia crispata morphotype clarki.</title>
        <authorList>
            <person name="Eastman K.E."/>
            <person name="Pendleton A.L."/>
            <person name="Shaikh M.A."/>
            <person name="Suttiyut T."/>
            <person name="Ogas R."/>
            <person name="Tomko P."/>
            <person name="Gavelis G."/>
            <person name="Widhalm J.R."/>
            <person name="Wisecaver J.H."/>
        </authorList>
    </citation>
    <scope>NUCLEOTIDE SEQUENCE</scope>
    <source>
        <strain evidence="1">ECLA1</strain>
    </source>
</reference>
<dbReference type="Proteomes" id="UP001283361">
    <property type="component" value="Unassembled WGS sequence"/>
</dbReference>
<evidence type="ECO:0000313" key="1">
    <source>
        <dbReference type="EMBL" id="KAK3775263.1"/>
    </source>
</evidence>
<proteinExistence type="predicted"/>
<sequence length="87" mass="9459">MSKHGEVLGQEDGLVSRLAEGWCFTLYQDVVPCRECITGVMRMMGWKTTAVLGSSLSHLSSAASVSQTVFCSQATPNIHSKICPHIF</sequence>
<accession>A0AAE0ZTX6</accession>
<keyword evidence="2" id="KW-1185">Reference proteome</keyword>
<comment type="caution">
    <text evidence="1">The sequence shown here is derived from an EMBL/GenBank/DDBJ whole genome shotgun (WGS) entry which is preliminary data.</text>
</comment>
<evidence type="ECO:0000313" key="2">
    <source>
        <dbReference type="Proteomes" id="UP001283361"/>
    </source>
</evidence>
<name>A0AAE0ZTX6_9GAST</name>
<protein>
    <submittedName>
        <fullName evidence="1">Uncharacterized protein</fullName>
    </submittedName>
</protein>
<dbReference type="AlphaFoldDB" id="A0AAE0ZTX6"/>
<organism evidence="1 2">
    <name type="scientific">Elysia crispata</name>
    <name type="common">lettuce slug</name>
    <dbReference type="NCBI Taxonomy" id="231223"/>
    <lineage>
        <taxon>Eukaryota</taxon>
        <taxon>Metazoa</taxon>
        <taxon>Spiralia</taxon>
        <taxon>Lophotrochozoa</taxon>
        <taxon>Mollusca</taxon>
        <taxon>Gastropoda</taxon>
        <taxon>Heterobranchia</taxon>
        <taxon>Euthyneura</taxon>
        <taxon>Panpulmonata</taxon>
        <taxon>Sacoglossa</taxon>
        <taxon>Placobranchoidea</taxon>
        <taxon>Plakobranchidae</taxon>
        <taxon>Elysia</taxon>
    </lineage>
</organism>
<dbReference type="EMBL" id="JAWDGP010003346">
    <property type="protein sequence ID" value="KAK3775263.1"/>
    <property type="molecule type" value="Genomic_DNA"/>
</dbReference>
<gene>
    <name evidence="1" type="ORF">RRG08_044939</name>
</gene>